<feature type="compositionally biased region" description="Low complexity" evidence="1">
    <location>
        <begin position="460"/>
        <end position="470"/>
    </location>
</feature>
<dbReference type="AlphaFoldDB" id="A0AA41Q5H2"/>
<feature type="compositionally biased region" description="Basic and acidic residues" evidence="1">
    <location>
        <begin position="334"/>
        <end position="354"/>
    </location>
</feature>
<name>A0AA41Q5H2_9ACTN</name>
<feature type="region of interest" description="Disordered" evidence="1">
    <location>
        <begin position="334"/>
        <end position="541"/>
    </location>
</feature>
<accession>A0AA41Q5H2</accession>
<feature type="compositionally biased region" description="Low complexity" evidence="1">
    <location>
        <begin position="504"/>
        <end position="516"/>
    </location>
</feature>
<dbReference type="EMBL" id="JAKFHA010000028">
    <property type="protein sequence ID" value="MCF2531934.1"/>
    <property type="molecule type" value="Genomic_DNA"/>
</dbReference>
<proteinExistence type="predicted"/>
<sequence length="714" mass="77737">MEGTTRPATTRQPLHQIVYRWQRQDLFGRKGLGPAATSLPVVDLARIAPDLAEAVAAEFGGDGAPLTSTSLTHVDSYAAVIHRVASEFEQGRLGNHAHVLLGTRAGLLPHAVLALDKWTWRGGQPPLGEIPVGRRLARVPYTILDDALADRAFGLRDAARERAAELVEVLAAVLRRPAMSFSIRLSDCGGDPVALLWGLFDLITVPLPGPLTFSTYETTDGNGRPRFVVVPRWPSQEVWSGRHRIDPDAEARTDVYRAAADHMVRRYVEADWDTMYPLLRSLQELRRYPPYDRAVEIRDRFARSAVGTGADFGTDIGYTEAALADATVDEVEPPYRAEPVQEIRTHAGLWRDDPEPAEGTRFMPVPQPQAQAQPPAAAPAPAPAPEPAPEPAPAPAPAATTAAAAVSAPAQLPRRTPAKQRDRGFESTPAPRPRTPAPAPAAAEPPPPRSPEPEARTAEPEAPAELSAPTAPAPVAEPDPRRDPEPTASPVDAGTSADARTSAEPEAFPAPSASRPAPVPDRPDDPPPSAATAERDRWKQRGVYDEDIDALEFAVDQIADGGADRAVAFVEDVVALAAALELADIRLLPYVAEHFPKRLDGAPKWSQRERQAVRQVLLHPTRYGDRLVESGTDPKTVRKLFERLVRVVLTLEKDPAKPLRVLAKDLLSERRTLAPYPVLDDVLRKSSWEPAYYQELGRRWAELHPTHDTPPTGE</sequence>
<dbReference type="Proteomes" id="UP001165378">
    <property type="component" value="Unassembled WGS sequence"/>
</dbReference>
<organism evidence="2 3">
    <name type="scientific">Yinghuangia soli</name>
    <dbReference type="NCBI Taxonomy" id="2908204"/>
    <lineage>
        <taxon>Bacteria</taxon>
        <taxon>Bacillati</taxon>
        <taxon>Actinomycetota</taxon>
        <taxon>Actinomycetes</taxon>
        <taxon>Kitasatosporales</taxon>
        <taxon>Streptomycetaceae</taxon>
        <taxon>Yinghuangia</taxon>
    </lineage>
</organism>
<reference evidence="2" key="1">
    <citation type="submission" date="2022-01" db="EMBL/GenBank/DDBJ databases">
        <title>Genome-Based Taxonomic Classification of the Phylum Actinobacteria.</title>
        <authorList>
            <person name="Gao Y."/>
        </authorList>
    </citation>
    <scope>NUCLEOTIDE SEQUENCE</scope>
    <source>
        <strain evidence="2">KLBMP 8922</strain>
    </source>
</reference>
<feature type="compositionally biased region" description="Pro residues" evidence="1">
    <location>
        <begin position="376"/>
        <end position="396"/>
    </location>
</feature>
<dbReference type="RefSeq" id="WP_235056654.1">
    <property type="nucleotide sequence ID" value="NZ_JAKFHA010000028.1"/>
</dbReference>
<evidence type="ECO:0000313" key="3">
    <source>
        <dbReference type="Proteomes" id="UP001165378"/>
    </source>
</evidence>
<gene>
    <name evidence="2" type="ORF">LZ495_32625</name>
</gene>
<feature type="compositionally biased region" description="Pro residues" evidence="1">
    <location>
        <begin position="430"/>
        <end position="450"/>
    </location>
</feature>
<evidence type="ECO:0000256" key="1">
    <source>
        <dbReference type="SAM" id="MobiDB-lite"/>
    </source>
</evidence>
<feature type="compositionally biased region" description="Low complexity" evidence="1">
    <location>
        <begin position="397"/>
        <end position="411"/>
    </location>
</feature>
<comment type="caution">
    <text evidence="2">The sequence shown here is derived from an EMBL/GenBank/DDBJ whole genome shotgun (WGS) entry which is preliminary data.</text>
</comment>
<protein>
    <submittedName>
        <fullName evidence="2">Uncharacterized protein</fullName>
    </submittedName>
</protein>
<keyword evidence="3" id="KW-1185">Reference proteome</keyword>
<evidence type="ECO:0000313" key="2">
    <source>
        <dbReference type="EMBL" id="MCF2531934.1"/>
    </source>
</evidence>